<dbReference type="AlphaFoldDB" id="A0A2P8D2T3"/>
<dbReference type="InterPro" id="IPR039559">
    <property type="entry name" value="AIM6_PI-PLC-like_dom"/>
</dbReference>
<proteinExistence type="predicted"/>
<dbReference type="PANTHER" id="PTHR31571:SF1">
    <property type="entry name" value="ALTERED INHERITANCE OF MITOCHONDRIA PROTEIN 6"/>
    <property type="match status" value="1"/>
</dbReference>
<evidence type="ECO:0000256" key="1">
    <source>
        <dbReference type="ARBA" id="ARBA00014286"/>
    </source>
</evidence>
<protein>
    <recommendedName>
        <fullName evidence="1">Altered inheritance of mitochondria protein 6</fullName>
    </recommendedName>
</protein>
<dbReference type="RefSeq" id="WP_106523378.1">
    <property type="nucleotide sequence ID" value="NZ_PYGD01000005.1"/>
</dbReference>
<comment type="caution">
    <text evidence="2">The sequence shown here is derived from an EMBL/GenBank/DDBJ whole genome shotgun (WGS) entry which is preliminary data.</text>
</comment>
<dbReference type="SUPFAM" id="SSF51695">
    <property type="entry name" value="PLC-like phosphodiesterases"/>
    <property type="match status" value="1"/>
</dbReference>
<evidence type="ECO:0000313" key="2">
    <source>
        <dbReference type="EMBL" id="PSK91476.1"/>
    </source>
</evidence>
<name>A0A2P8D2T3_9BACT</name>
<dbReference type="PANTHER" id="PTHR31571">
    <property type="entry name" value="ALTERED INHERITANCE OF MITOCHONDRIA PROTEIN 6"/>
    <property type="match status" value="1"/>
</dbReference>
<accession>A0A2P8D2T3</accession>
<gene>
    <name evidence="2" type="ORF">B0I18_10559</name>
</gene>
<reference evidence="2 3" key="1">
    <citation type="submission" date="2018-03" db="EMBL/GenBank/DDBJ databases">
        <title>Genomic Encyclopedia of Type Strains, Phase III (KMG-III): the genomes of soil and plant-associated and newly described type strains.</title>
        <authorList>
            <person name="Whitman W."/>
        </authorList>
    </citation>
    <scope>NUCLEOTIDE SEQUENCE [LARGE SCALE GENOMIC DNA]</scope>
    <source>
        <strain evidence="2 3">CGMCC 1.12700</strain>
    </source>
</reference>
<dbReference type="InterPro" id="IPR051236">
    <property type="entry name" value="HAT_RTT109-like"/>
</dbReference>
<dbReference type="Gene3D" id="3.20.20.190">
    <property type="entry name" value="Phosphatidylinositol (PI) phosphodiesterase"/>
    <property type="match status" value="1"/>
</dbReference>
<dbReference type="GO" id="GO:0008081">
    <property type="term" value="F:phosphoric diester hydrolase activity"/>
    <property type="evidence" value="ECO:0007669"/>
    <property type="project" value="InterPro"/>
</dbReference>
<dbReference type="Pfam" id="PF13653">
    <property type="entry name" value="GDPD_2"/>
    <property type="match status" value="1"/>
</dbReference>
<dbReference type="GO" id="GO:0006629">
    <property type="term" value="P:lipid metabolic process"/>
    <property type="evidence" value="ECO:0007669"/>
    <property type="project" value="InterPro"/>
</dbReference>
<dbReference type="Proteomes" id="UP000240572">
    <property type="component" value="Unassembled WGS sequence"/>
</dbReference>
<dbReference type="InterPro" id="IPR017946">
    <property type="entry name" value="PLC-like_Pdiesterase_TIM-brl"/>
</dbReference>
<dbReference type="CDD" id="cd08577">
    <property type="entry name" value="PI-PLCc_GDPD_SF_unchar3"/>
    <property type="match status" value="1"/>
</dbReference>
<keyword evidence="3" id="KW-1185">Reference proteome</keyword>
<sequence length="284" mass="32759">MTPAAPVRISLLYLFLFLIPARYKELHAQCVVLPNAFAHNDYWHKRPLHDALDNGFTHVEADIYLQRGALIVTHVLHPVFYNRRRTLERLYLQPIEERVRSHGGSVYAGDNRPLILMIDIKTNSSKTYKVLAPLLERYRHMLTEYNDGQIIQRQVTVVLTGRKPSGLLAARNRLAFIDEDLRKTVNDTSVSDVFPIASCRYTRLLDWDGTGSMPQAQKKRLCAFVQFAHRQGKKVRLWASPEKETVWRALLDCGVDLINTNKLEKLKMFLLSRNPETTVLTHTN</sequence>
<dbReference type="EMBL" id="PYGD01000005">
    <property type="protein sequence ID" value="PSK91476.1"/>
    <property type="molecule type" value="Genomic_DNA"/>
</dbReference>
<evidence type="ECO:0000313" key="3">
    <source>
        <dbReference type="Proteomes" id="UP000240572"/>
    </source>
</evidence>
<dbReference type="OrthoDB" id="9794455at2"/>
<organism evidence="2 3">
    <name type="scientific">Taibaiella chishuiensis</name>
    <dbReference type="NCBI Taxonomy" id="1434707"/>
    <lineage>
        <taxon>Bacteria</taxon>
        <taxon>Pseudomonadati</taxon>
        <taxon>Bacteroidota</taxon>
        <taxon>Chitinophagia</taxon>
        <taxon>Chitinophagales</taxon>
        <taxon>Chitinophagaceae</taxon>
        <taxon>Taibaiella</taxon>
    </lineage>
</organism>